<evidence type="ECO:0000313" key="3">
    <source>
        <dbReference type="Proteomes" id="UP000199147"/>
    </source>
</evidence>
<dbReference type="OrthoDB" id="7565202at2"/>
<feature type="domain" description="Stress-response A/B barrel" evidence="1">
    <location>
        <begin position="217"/>
        <end position="312"/>
    </location>
</feature>
<evidence type="ECO:0000259" key="1">
    <source>
        <dbReference type="PROSITE" id="PS51502"/>
    </source>
</evidence>
<dbReference type="STRING" id="146018.BN2156_03347"/>
<dbReference type="RefSeq" id="WP_090516152.1">
    <property type="nucleotide sequence ID" value="NZ_CWKH01000002.1"/>
</dbReference>
<dbReference type="AlphaFoldDB" id="A0A0H5S5P0"/>
<proteinExistence type="predicted"/>
<dbReference type="InterPro" id="IPR013097">
    <property type="entry name" value="Dabb"/>
</dbReference>
<organism evidence="2 3">
    <name type="scientific">Mycolicibacterium neworleansense</name>
    <dbReference type="NCBI Taxonomy" id="146018"/>
    <lineage>
        <taxon>Bacteria</taxon>
        <taxon>Bacillati</taxon>
        <taxon>Actinomycetota</taxon>
        <taxon>Actinomycetes</taxon>
        <taxon>Mycobacteriales</taxon>
        <taxon>Mycobacteriaceae</taxon>
        <taxon>Mycolicibacterium</taxon>
    </lineage>
</organism>
<dbReference type="InterPro" id="IPR011008">
    <property type="entry name" value="Dimeric_a/b-barrel"/>
</dbReference>
<accession>A0A0H5S5P0</accession>
<dbReference type="PROSITE" id="PS51502">
    <property type="entry name" value="S_R_A_B_BARREL"/>
    <property type="match status" value="1"/>
</dbReference>
<dbReference type="Gene3D" id="3.30.70.100">
    <property type="match status" value="1"/>
</dbReference>
<dbReference type="Pfam" id="PF07876">
    <property type="entry name" value="Dabb"/>
    <property type="match status" value="1"/>
</dbReference>
<dbReference type="SMART" id="SM00886">
    <property type="entry name" value="Dabb"/>
    <property type="match status" value="1"/>
</dbReference>
<sequence length="326" mass="36147">MAEVFVVDRVVTRPGCAQKFIDAYLAGYAPGARDRGMTLRDVVVSPPIWFEDRSNVVTATWTLPSPRAWWQMTWQGRPDPAVARWWDSITDLVVERSREVASAADSITDVSPTLPIASAGAATLGVTRLLDVDESDRDRILGVLRDAAEHSGASRALVEPTLPGSRNGGDILVHLRFANEGDWQKSDFDDSLADPAIMRVNGVTYQGAPLRRGSGTVYRALLLRVPDEVEAETVAAFESELSMMPRYVPTIAAWQLSRVEQAIGTSDWTHVFEQEFTDVDGLMGPYLMHPIHWAVVDRWFDPETTDIIVRDRVCHSFCDLPAPVLS</sequence>
<keyword evidence="3" id="KW-1185">Reference proteome</keyword>
<reference evidence="3" key="1">
    <citation type="submission" date="2015-07" db="EMBL/GenBank/DDBJ databases">
        <authorList>
            <person name="Urmite Genomes"/>
        </authorList>
    </citation>
    <scope>NUCLEOTIDE SEQUENCE [LARGE SCALE GENOMIC DNA]</scope>
    <source>
        <strain evidence="3">type strain: ATCC 49404</strain>
    </source>
</reference>
<dbReference type="EMBL" id="CWKH01000002">
    <property type="protein sequence ID" value="CRZ16479.1"/>
    <property type="molecule type" value="Genomic_DNA"/>
</dbReference>
<dbReference type="Proteomes" id="UP000199147">
    <property type="component" value="Unassembled WGS sequence"/>
</dbReference>
<evidence type="ECO:0000313" key="2">
    <source>
        <dbReference type="EMBL" id="CRZ16479.1"/>
    </source>
</evidence>
<name>A0A0H5S5P0_9MYCO</name>
<protein>
    <submittedName>
        <fullName evidence="2">Stress responsive A/B barrel domain family protein</fullName>
    </submittedName>
</protein>
<dbReference type="SUPFAM" id="SSF54909">
    <property type="entry name" value="Dimeric alpha+beta barrel"/>
    <property type="match status" value="1"/>
</dbReference>
<gene>
    <name evidence="2" type="ORF">BN2156_03347</name>
</gene>